<evidence type="ECO:0000256" key="3">
    <source>
        <dbReference type="ARBA" id="ARBA00023295"/>
    </source>
</evidence>
<dbReference type="SUPFAM" id="SSF51445">
    <property type="entry name" value="(Trans)glycosidases"/>
    <property type="match status" value="1"/>
</dbReference>
<reference evidence="8" key="2">
    <citation type="submission" date="2023-05" db="EMBL/GenBank/DDBJ databases">
        <authorList>
            <consortium name="Lawrence Berkeley National Laboratory"/>
            <person name="Steindorff A."/>
            <person name="Hensen N."/>
            <person name="Bonometti L."/>
            <person name="Westerberg I."/>
            <person name="Brannstrom I.O."/>
            <person name="Guillou S."/>
            <person name="Cros-Aarteil S."/>
            <person name="Calhoun S."/>
            <person name="Haridas S."/>
            <person name="Kuo A."/>
            <person name="Mondo S."/>
            <person name="Pangilinan J."/>
            <person name="Riley R."/>
            <person name="Labutti K."/>
            <person name="Andreopoulos B."/>
            <person name="Lipzen A."/>
            <person name="Chen C."/>
            <person name="Yanf M."/>
            <person name="Daum C."/>
            <person name="Ng V."/>
            <person name="Clum A."/>
            <person name="Ohm R."/>
            <person name="Martin F."/>
            <person name="Silar P."/>
            <person name="Natvig D."/>
            <person name="Lalanne C."/>
            <person name="Gautier V."/>
            <person name="Ament-Velasquez S.L."/>
            <person name="Kruys A."/>
            <person name="Hutchinson M.I."/>
            <person name="Powell A.J."/>
            <person name="Barry K."/>
            <person name="Miller A.N."/>
            <person name="Grigoriev I.V."/>
            <person name="Debuchy R."/>
            <person name="Gladieux P."/>
            <person name="Thoren M.H."/>
            <person name="Johannesson H."/>
        </authorList>
    </citation>
    <scope>NUCLEOTIDE SEQUENCE</scope>
    <source>
        <strain evidence="8">CBS 892.96</strain>
    </source>
</reference>
<dbReference type="Pfam" id="PF00703">
    <property type="entry name" value="Glyco_hydro_2"/>
    <property type="match status" value="1"/>
</dbReference>
<keyword evidence="9" id="KW-1185">Reference proteome</keyword>
<feature type="domain" description="DUF4982" evidence="6">
    <location>
        <begin position="407"/>
        <end position="457"/>
    </location>
</feature>
<keyword evidence="2 8" id="KW-0378">Hydrolase</keyword>
<evidence type="ECO:0000256" key="2">
    <source>
        <dbReference type="ARBA" id="ARBA00022801"/>
    </source>
</evidence>
<dbReference type="PANTHER" id="PTHR42732">
    <property type="entry name" value="BETA-GALACTOSIDASE"/>
    <property type="match status" value="1"/>
</dbReference>
<dbReference type="EMBL" id="MU866325">
    <property type="protein sequence ID" value="KAK4173701.1"/>
    <property type="molecule type" value="Genomic_DNA"/>
</dbReference>
<dbReference type="InterPro" id="IPR006101">
    <property type="entry name" value="Glyco_hydro_2"/>
</dbReference>
<dbReference type="GO" id="GO:0004553">
    <property type="term" value="F:hydrolase activity, hydrolyzing O-glycosyl compounds"/>
    <property type="evidence" value="ECO:0007669"/>
    <property type="project" value="InterPro"/>
</dbReference>
<feature type="domain" description="Glycoside hydrolase family 2" evidence="7">
    <location>
        <begin position="471"/>
        <end position="574"/>
    </location>
</feature>
<name>A0AAN6W3P6_9PEZI</name>
<dbReference type="Pfam" id="PF02836">
    <property type="entry name" value="Glyco_hydro_2_C"/>
    <property type="match status" value="1"/>
</dbReference>
<dbReference type="InterPro" id="IPR006103">
    <property type="entry name" value="Glyco_hydro_2_cat"/>
</dbReference>
<dbReference type="Gene3D" id="2.60.40.10">
    <property type="entry name" value="Immunoglobulins"/>
    <property type="match status" value="3"/>
</dbReference>
<dbReference type="SUPFAM" id="SSF49303">
    <property type="entry name" value="beta-Galactosidase/glucuronidase domain"/>
    <property type="match status" value="1"/>
</dbReference>
<sequence>TLVKLKPGNTSPVNISVVITNPKLWGPPPTQYPNLYMASTRLTINGQTVDAYETQFGIRSLKFDPDRGLFVNGERFWIQGVNEHQDLGASGAAFNYRAAERKLEILRELGVNGIRCAHNIPATEFLQLADKMGFLEYQKTPNDYHLLFKEWAEADTQAMLRHDCNHPSVIAFSIGNEVSEQTTGASGAATAARLCYIVREEDDLAGRPCTASKNAARPEMSFTSSLDMINLNYQGEGIRDTPAYEGLQGITTKPSYTDFHCVFPDKLVLSSETSASLSMRGTYFFPLTREVSAPVLDHKPDGGGNTTLRAISDYSLYTTPFGASSDKVFAKQDEAFPYVAGEFMWNGFDYLGEPTPYYSARSSYFGIVDLAGFKKDRFWFYQSRWRLDIKTAPILPHWSWGSNREASAADEAQLFVNGKDQGRKRKQTGEHWFRYDDVVYSLEELQVLTWKGGKEWANNTVATVGDEYGLMLGVDRENIAGDGLDLAFVTAKVVDVNNSVVPTAENNIIFSVEGTEAEIVATDNGDSYSFVPFRSKECGAFSGLVLAIIRTTKSTKGPVTVRAESLGLHGAKVEVIIM</sequence>
<keyword evidence="3" id="KW-0326">Glycosidase</keyword>
<evidence type="ECO:0000259" key="6">
    <source>
        <dbReference type="Pfam" id="PF16355"/>
    </source>
</evidence>
<dbReference type="PRINTS" id="PR00132">
    <property type="entry name" value="GLHYDRLASE2"/>
</dbReference>
<feature type="non-terminal residue" evidence="8">
    <location>
        <position position="1"/>
    </location>
</feature>
<evidence type="ECO:0000256" key="1">
    <source>
        <dbReference type="ARBA" id="ARBA00007401"/>
    </source>
</evidence>
<dbReference type="Gene3D" id="3.20.20.80">
    <property type="entry name" value="Glycosidases"/>
    <property type="match status" value="1"/>
</dbReference>
<proteinExistence type="inferred from homology"/>
<evidence type="ECO:0000259" key="7">
    <source>
        <dbReference type="Pfam" id="PF18565"/>
    </source>
</evidence>
<dbReference type="InterPro" id="IPR036156">
    <property type="entry name" value="Beta-gal/glucu_dom_sf"/>
</dbReference>
<evidence type="ECO:0000259" key="5">
    <source>
        <dbReference type="Pfam" id="PF02836"/>
    </source>
</evidence>
<dbReference type="AlphaFoldDB" id="A0AAN6W3P6"/>
<dbReference type="InterPro" id="IPR013783">
    <property type="entry name" value="Ig-like_fold"/>
</dbReference>
<comment type="caution">
    <text evidence="8">The sequence shown here is derived from an EMBL/GenBank/DDBJ whole genome shotgun (WGS) entry which is preliminary data.</text>
</comment>
<protein>
    <submittedName>
        <fullName evidence="8">Glycoside hydrolase family 2 protein</fullName>
    </submittedName>
</protein>
<dbReference type="Pfam" id="PF16355">
    <property type="entry name" value="DUF4982"/>
    <property type="match status" value="1"/>
</dbReference>
<comment type="similarity">
    <text evidence="1">Belongs to the glycosyl hydrolase 2 family.</text>
</comment>
<dbReference type="Proteomes" id="UP001302321">
    <property type="component" value="Unassembled WGS sequence"/>
</dbReference>
<reference evidence="8" key="1">
    <citation type="journal article" date="2023" name="Mol. Phylogenet. Evol.">
        <title>Genome-scale phylogeny and comparative genomics of the fungal order Sordariales.</title>
        <authorList>
            <person name="Hensen N."/>
            <person name="Bonometti L."/>
            <person name="Westerberg I."/>
            <person name="Brannstrom I.O."/>
            <person name="Guillou S."/>
            <person name="Cros-Aarteil S."/>
            <person name="Calhoun S."/>
            <person name="Haridas S."/>
            <person name="Kuo A."/>
            <person name="Mondo S."/>
            <person name="Pangilinan J."/>
            <person name="Riley R."/>
            <person name="LaButti K."/>
            <person name="Andreopoulos B."/>
            <person name="Lipzen A."/>
            <person name="Chen C."/>
            <person name="Yan M."/>
            <person name="Daum C."/>
            <person name="Ng V."/>
            <person name="Clum A."/>
            <person name="Steindorff A."/>
            <person name="Ohm R.A."/>
            <person name="Martin F."/>
            <person name="Silar P."/>
            <person name="Natvig D.O."/>
            <person name="Lalanne C."/>
            <person name="Gautier V."/>
            <person name="Ament-Velasquez S.L."/>
            <person name="Kruys A."/>
            <person name="Hutchinson M.I."/>
            <person name="Powell A.J."/>
            <person name="Barry K."/>
            <person name="Miller A.N."/>
            <person name="Grigoriev I.V."/>
            <person name="Debuchy R."/>
            <person name="Gladieux P."/>
            <person name="Hiltunen Thoren M."/>
            <person name="Johannesson H."/>
        </authorList>
    </citation>
    <scope>NUCLEOTIDE SEQUENCE</scope>
    <source>
        <strain evidence="8">CBS 892.96</strain>
    </source>
</reference>
<evidence type="ECO:0000313" key="9">
    <source>
        <dbReference type="Proteomes" id="UP001302321"/>
    </source>
</evidence>
<evidence type="ECO:0000259" key="4">
    <source>
        <dbReference type="Pfam" id="PF00703"/>
    </source>
</evidence>
<accession>A0AAN6W3P6</accession>
<dbReference type="InterPro" id="IPR051913">
    <property type="entry name" value="GH2_Domain-Containing"/>
</dbReference>
<organism evidence="8 9">
    <name type="scientific">Triangularia setosa</name>
    <dbReference type="NCBI Taxonomy" id="2587417"/>
    <lineage>
        <taxon>Eukaryota</taxon>
        <taxon>Fungi</taxon>
        <taxon>Dikarya</taxon>
        <taxon>Ascomycota</taxon>
        <taxon>Pezizomycotina</taxon>
        <taxon>Sordariomycetes</taxon>
        <taxon>Sordariomycetidae</taxon>
        <taxon>Sordariales</taxon>
        <taxon>Podosporaceae</taxon>
        <taxon>Triangularia</taxon>
    </lineage>
</organism>
<dbReference type="InterPro" id="IPR006102">
    <property type="entry name" value="Ig-like_GH2"/>
</dbReference>
<feature type="domain" description="Glycoside hydrolase family 2 immunoglobulin-like beta-sandwich" evidence="4">
    <location>
        <begin position="13"/>
        <end position="59"/>
    </location>
</feature>
<dbReference type="InterPro" id="IPR040605">
    <property type="entry name" value="Glyco_hydro2_dom5"/>
</dbReference>
<dbReference type="Pfam" id="PF18565">
    <property type="entry name" value="Glyco_hydro2_C5"/>
    <property type="match status" value="1"/>
</dbReference>
<evidence type="ECO:0000313" key="8">
    <source>
        <dbReference type="EMBL" id="KAK4173701.1"/>
    </source>
</evidence>
<dbReference type="InterPro" id="IPR032311">
    <property type="entry name" value="DUF4982"/>
</dbReference>
<dbReference type="InterPro" id="IPR017853">
    <property type="entry name" value="GH"/>
</dbReference>
<dbReference type="PANTHER" id="PTHR42732:SF1">
    <property type="entry name" value="BETA-MANNOSIDASE"/>
    <property type="match status" value="1"/>
</dbReference>
<gene>
    <name evidence="8" type="ORF">QBC36DRAFT_359375</name>
</gene>
<feature type="domain" description="Glycoside hydrolase family 2 catalytic" evidence="5">
    <location>
        <begin position="67"/>
        <end position="221"/>
    </location>
</feature>
<dbReference type="GO" id="GO:0005975">
    <property type="term" value="P:carbohydrate metabolic process"/>
    <property type="evidence" value="ECO:0007669"/>
    <property type="project" value="InterPro"/>
</dbReference>